<dbReference type="Proteomes" id="UP000267945">
    <property type="component" value="Chromosome"/>
</dbReference>
<protein>
    <submittedName>
        <fullName evidence="1">Abi-like protein</fullName>
    </submittedName>
</protein>
<dbReference type="AlphaFoldDB" id="A0A3S8SAG5"/>
<sequence>MDPLFELRLGLLGDLGIIIDDPDYFEEITNRYGYHEVVWQYLDHFIKRVNKESITFKHPTTFEEIYDFYCLDQHLKNQVMVSLQLFEQSFKVALAEISFLGKNRQLAKNINPQTTYPQQFLKEKYLLKNGRVIRRGDIKSRIRHIKQNYLEPYDGYREMAGEATYWVIFKEMSFGVATNYFFLMPIKYQKQVLARVFKSHITLREFEKWLETIRYFRRRAAHNYRLLGIKVGRKFLYQKVVDNLSLLQNPEPYGLLTVKIPQVTANYLKKYPHDEDFLSKNLKFND</sequence>
<accession>A0A3S8SAG5</accession>
<reference evidence="1 2" key="1">
    <citation type="submission" date="2017-02" db="EMBL/GenBank/DDBJ databases">
        <title>Complete genome sequence of Lactobacillus helveticus.</title>
        <authorList>
            <person name="Kim J.F."/>
            <person name="Chung Y."/>
            <person name="Kwak M."/>
        </authorList>
    </citation>
    <scope>NUCLEOTIDE SEQUENCE [LARGE SCALE GENOMIC DNA]</scope>
    <source>
        <strain evidence="1 2">LH5</strain>
    </source>
</reference>
<gene>
    <name evidence="1" type="ORF">LH5_00344</name>
</gene>
<dbReference type="Pfam" id="PF07751">
    <property type="entry name" value="Abi_2"/>
    <property type="match status" value="1"/>
</dbReference>
<name>A0A3S8SAG5_LACHE</name>
<evidence type="ECO:0000313" key="1">
    <source>
        <dbReference type="EMBL" id="AZK90605.1"/>
    </source>
</evidence>
<dbReference type="EMBL" id="CP019581">
    <property type="protein sequence ID" value="AZK90605.1"/>
    <property type="molecule type" value="Genomic_DNA"/>
</dbReference>
<proteinExistence type="predicted"/>
<organism evidence="1 2">
    <name type="scientific">Lactobacillus helveticus</name>
    <name type="common">Lactobacillus suntoryeus</name>
    <dbReference type="NCBI Taxonomy" id="1587"/>
    <lineage>
        <taxon>Bacteria</taxon>
        <taxon>Bacillati</taxon>
        <taxon>Bacillota</taxon>
        <taxon>Bacilli</taxon>
        <taxon>Lactobacillales</taxon>
        <taxon>Lactobacillaceae</taxon>
        <taxon>Lactobacillus</taxon>
    </lineage>
</organism>
<dbReference type="GeneID" id="99756525"/>
<evidence type="ECO:0000313" key="2">
    <source>
        <dbReference type="Proteomes" id="UP000267945"/>
    </source>
</evidence>
<dbReference type="RefSeq" id="WP_014918750.1">
    <property type="nucleotide sequence ID" value="NZ_CP019581.1"/>
</dbReference>
<dbReference type="InterPro" id="IPR011664">
    <property type="entry name" value="Abi_system_AbiD/AbiF-like"/>
</dbReference>